<evidence type="ECO:0000313" key="2">
    <source>
        <dbReference type="EMBL" id="KAF7510858.1"/>
    </source>
</evidence>
<dbReference type="InterPro" id="IPR003959">
    <property type="entry name" value="ATPase_AAA_core"/>
</dbReference>
<dbReference type="InterPro" id="IPR054289">
    <property type="entry name" value="DUF7025"/>
</dbReference>
<dbReference type="PANTHER" id="PTHR46411:SF3">
    <property type="entry name" value="AAA+ ATPASE DOMAIN-CONTAINING PROTEIN"/>
    <property type="match status" value="1"/>
</dbReference>
<sequence length="708" mass="80306">MDLAGDDGKVNPDATTLKKFADAKRRLYDKMIREYIENGPQETNGDTGAKDEEIGESCQEKAIEEGMKCEPKNQYEGDPKCSCCINWVDKEPYKMRVKKTDDSVYALIVRIQMNHDELASKRTKIHSIVVQSPIIKEKLKVAFRDFPNLSLDTAKTTFTSPFEPFVYRWKALNEELRTETDDESRQHMRLLIDIIEPELREVLTSVEDFHLHNAISFAHLWAIFRPGILVCSILDKRECVFVLKQIPAYRSLPFGGDKFLSLVCQYIDWNGQRFVMKSHQLAITTYAGTIGVLDLGVGPFACLPDSASLRERLQKRGYLFQALASGISFFGYNAVGYVSDRDEMKAKKVHVNSRVVVDHSAYFRFNPDTDLVLDPLKTAKADSETIIHALGLNEQDDGVGKVEIVGTRAVKLTSDQLMTCRHLVRGFAFKTKKWFDFDIESLEEIDWNMAAFDRLVLPANLKSVFLAIARSQSKSTDNFDDIIEGKGRGVVMLLHGPPGVGKTLTAEAVAEAMQVPLFAMSAGDLGLDPHRVQERLSEAFEMAKRWKAVLLLDEADVFMEQRTMGDLVRSELVSIFLQNLEYYEGTLFLTTNRVTCLDEAFESRIHLSVRYSSLDRASRHQVWKNFLASIPPEEHRVSDEDLDEFANWDLNGRVVKNLMKTAALLAADAKRPLTAEDVRTVFQLRSMNTTLMQTSVDQQKGVNIRHQE</sequence>
<dbReference type="Gene3D" id="3.40.50.300">
    <property type="entry name" value="P-loop containing nucleotide triphosphate hydrolases"/>
    <property type="match status" value="1"/>
</dbReference>
<dbReference type="SMART" id="SM00382">
    <property type="entry name" value="AAA"/>
    <property type="match status" value="1"/>
</dbReference>
<dbReference type="Pfam" id="PF00004">
    <property type="entry name" value="AAA"/>
    <property type="match status" value="1"/>
</dbReference>
<dbReference type="GO" id="GO:0005524">
    <property type="term" value="F:ATP binding"/>
    <property type="evidence" value="ECO:0007669"/>
    <property type="project" value="InterPro"/>
</dbReference>
<dbReference type="SUPFAM" id="SSF52540">
    <property type="entry name" value="P-loop containing nucleoside triphosphate hydrolases"/>
    <property type="match status" value="1"/>
</dbReference>
<accession>A0A8H7AKQ6</accession>
<dbReference type="Proteomes" id="UP000606974">
    <property type="component" value="Unassembled WGS sequence"/>
</dbReference>
<dbReference type="OrthoDB" id="10042665at2759"/>
<reference evidence="2" key="1">
    <citation type="submission" date="2020-02" db="EMBL/GenBank/DDBJ databases">
        <authorList>
            <person name="Palmer J.M."/>
        </authorList>
    </citation>
    <scope>NUCLEOTIDE SEQUENCE</scope>
    <source>
        <strain evidence="2">EPUS1.4</strain>
        <tissue evidence="2">Thallus</tissue>
    </source>
</reference>
<dbReference type="CDD" id="cd19481">
    <property type="entry name" value="RecA-like_protease"/>
    <property type="match status" value="1"/>
</dbReference>
<dbReference type="InterPro" id="IPR003593">
    <property type="entry name" value="AAA+_ATPase"/>
</dbReference>
<feature type="domain" description="AAA+ ATPase" evidence="1">
    <location>
        <begin position="488"/>
        <end position="627"/>
    </location>
</feature>
<evidence type="ECO:0000313" key="3">
    <source>
        <dbReference type="Proteomes" id="UP000606974"/>
    </source>
</evidence>
<dbReference type="PANTHER" id="PTHR46411">
    <property type="entry name" value="FAMILY ATPASE, PUTATIVE-RELATED"/>
    <property type="match status" value="1"/>
</dbReference>
<evidence type="ECO:0000259" key="1">
    <source>
        <dbReference type="SMART" id="SM00382"/>
    </source>
</evidence>
<dbReference type="AlphaFoldDB" id="A0A8H7AKQ6"/>
<keyword evidence="3" id="KW-1185">Reference proteome</keyword>
<proteinExistence type="predicted"/>
<organism evidence="2 3">
    <name type="scientific">Endocarpon pusillum</name>
    <dbReference type="NCBI Taxonomy" id="364733"/>
    <lineage>
        <taxon>Eukaryota</taxon>
        <taxon>Fungi</taxon>
        <taxon>Dikarya</taxon>
        <taxon>Ascomycota</taxon>
        <taxon>Pezizomycotina</taxon>
        <taxon>Eurotiomycetes</taxon>
        <taxon>Chaetothyriomycetidae</taxon>
        <taxon>Verrucariales</taxon>
        <taxon>Verrucariaceae</taxon>
        <taxon>Endocarpon</taxon>
    </lineage>
</organism>
<dbReference type="GO" id="GO:0016887">
    <property type="term" value="F:ATP hydrolysis activity"/>
    <property type="evidence" value="ECO:0007669"/>
    <property type="project" value="InterPro"/>
</dbReference>
<dbReference type="Pfam" id="PF22942">
    <property type="entry name" value="DUF7025"/>
    <property type="match status" value="1"/>
</dbReference>
<protein>
    <recommendedName>
        <fullName evidence="1">AAA+ ATPase domain-containing protein</fullName>
    </recommendedName>
</protein>
<dbReference type="EMBL" id="JAACFV010000026">
    <property type="protein sequence ID" value="KAF7510858.1"/>
    <property type="molecule type" value="Genomic_DNA"/>
</dbReference>
<name>A0A8H7AKQ6_9EURO</name>
<comment type="caution">
    <text evidence="2">The sequence shown here is derived from an EMBL/GenBank/DDBJ whole genome shotgun (WGS) entry which is preliminary data.</text>
</comment>
<gene>
    <name evidence="2" type="ORF">GJ744_005958</name>
</gene>
<dbReference type="InterPro" id="IPR027417">
    <property type="entry name" value="P-loop_NTPase"/>
</dbReference>